<organism evidence="1 2">
    <name type="scientific">Xenorhabdus aichiensis</name>
    <dbReference type="NCBI Taxonomy" id="3025874"/>
    <lineage>
        <taxon>Bacteria</taxon>
        <taxon>Pseudomonadati</taxon>
        <taxon>Pseudomonadota</taxon>
        <taxon>Gammaproteobacteria</taxon>
        <taxon>Enterobacterales</taxon>
        <taxon>Morganellaceae</taxon>
        <taxon>Xenorhabdus</taxon>
    </lineage>
</organism>
<name>A0ABT5MA72_9GAMM</name>
<evidence type="ECO:0000313" key="1">
    <source>
        <dbReference type="EMBL" id="MDC9623156.1"/>
    </source>
</evidence>
<dbReference type="EMBL" id="JAQRFO010000042">
    <property type="protein sequence ID" value="MDC9623156.1"/>
    <property type="molecule type" value="Genomic_DNA"/>
</dbReference>
<dbReference type="RefSeq" id="WP_273580657.1">
    <property type="nucleotide sequence ID" value="NZ_JAQRFO010000042.1"/>
</dbReference>
<protein>
    <submittedName>
        <fullName evidence="1">Uncharacterized protein</fullName>
    </submittedName>
</protein>
<sequence length="40" mass="4174">MQGSNRSQSQTGRALDVGRFAASLGNLCAVTQVTPHNSGR</sequence>
<reference evidence="1 2" key="1">
    <citation type="submission" date="2023-02" db="EMBL/GenBank/DDBJ databases">
        <title>Entomopathogenic bacteria.</title>
        <authorList>
            <person name="Machado R.A."/>
        </authorList>
    </citation>
    <scope>NUCLEOTIDE SEQUENCE [LARGE SCALE GENOMIC DNA]</scope>
    <source>
        <strain evidence="1 2">XENO-7</strain>
    </source>
</reference>
<evidence type="ECO:0000313" key="2">
    <source>
        <dbReference type="Proteomes" id="UP001214757"/>
    </source>
</evidence>
<keyword evidence="2" id="KW-1185">Reference proteome</keyword>
<accession>A0ABT5MA72</accession>
<proteinExistence type="predicted"/>
<dbReference type="Proteomes" id="UP001214757">
    <property type="component" value="Unassembled WGS sequence"/>
</dbReference>
<comment type="caution">
    <text evidence="1">The sequence shown here is derived from an EMBL/GenBank/DDBJ whole genome shotgun (WGS) entry which is preliminary data.</text>
</comment>
<gene>
    <name evidence="1" type="ORF">PSI22_16285</name>
</gene>